<reference evidence="3" key="1">
    <citation type="submission" date="2016-09" db="EMBL/GenBank/DDBJ databases">
        <authorList>
            <person name="Jeantristanb JTB J.-T."/>
            <person name="Ricardo R."/>
        </authorList>
    </citation>
    <scope>NUCLEOTIDE SEQUENCE [LARGE SCALE GENOMIC DNA]</scope>
</reference>
<feature type="compositionally biased region" description="Polar residues" evidence="1">
    <location>
        <begin position="338"/>
        <end position="347"/>
    </location>
</feature>
<feature type="compositionally biased region" description="Low complexity" evidence="1">
    <location>
        <begin position="167"/>
        <end position="191"/>
    </location>
</feature>
<feature type="compositionally biased region" description="Polar residues" evidence="1">
    <location>
        <begin position="46"/>
        <end position="69"/>
    </location>
</feature>
<dbReference type="Proteomes" id="UP000198372">
    <property type="component" value="Unassembled WGS sequence"/>
</dbReference>
<gene>
    <name evidence="2" type="ORF">BQ2448_7177</name>
</gene>
<dbReference type="AlphaFoldDB" id="A0A238FHG8"/>
<protein>
    <submittedName>
        <fullName evidence="2">BQ2448_7177 protein</fullName>
    </submittedName>
</protein>
<dbReference type="OrthoDB" id="2590746at2759"/>
<feature type="region of interest" description="Disordered" evidence="1">
    <location>
        <begin position="46"/>
        <end position="75"/>
    </location>
</feature>
<organism evidence="2 3">
    <name type="scientific">Microbotryum intermedium</name>
    <dbReference type="NCBI Taxonomy" id="269621"/>
    <lineage>
        <taxon>Eukaryota</taxon>
        <taxon>Fungi</taxon>
        <taxon>Dikarya</taxon>
        <taxon>Basidiomycota</taxon>
        <taxon>Pucciniomycotina</taxon>
        <taxon>Microbotryomycetes</taxon>
        <taxon>Microbotryales</taxon>
        <taxon>Microbotryaceae</taxon>
        <taxon>Microbotryum</taxon>
    </lineage>
</organism>
<feature type="region of interest" description="Disordered" evidence="1">
    <location>
        <begin position="324"/>
        <end position="375"/>
    </location>
</feature>
<evidence type="ECO:0000256" key="1">
    <source>
        <dbReference type="SAM" id="MobiDB-lite"/>
    </source>
</evidence>
<evidence type="ECO:0000313" key="3">
    <source>
        <dbReference type="Proteomes" id="UP000198372"/>
    </source>
</evidence>
<proteinExistence type="predicted"/>
<feature type="compositionally biased region" description="Basic and acidic residues" evidence="1">
    <location>
        <begin position="476"/>
        <end position="496"/>
    </location>
</feature>
<evidence type="ECO:0000313" key="2">
    <source>
        <dbReference type="EMBL" id="SCV73252.1"/>
    </source>
</evidence>
<feature type="compositionally biased region" description="Polar residues" evidence="1">
    <location>
        <begin position="149"/>
        <end position="166"/>
    </location>
</feature>
<feature type="compositionally biased region" description="Acidic residues" evidence="1">
    <location>
        <begin position="535"/>
        <end position="558"/>
    </location>
</feature>
<accession>A0A238FHG8</accession>
<sequence>MLTGQGMNNSHVQPQPPQQQVFIIVRPPPSKGVDLKNLQIQLVNTTRPTHPAHTSSGKLASTNPTRIQTTPPPHLGQEVERNLGPDLVESSDQVGSLGTRRPWTTSGSTSTWTLGAKSFDAVAAATIDSYDHFANSGPNEPSSPHHLSMPTTDQQPSHPGSTEMIRSTSWQSDKSSSSAISTRSSMASSIGSTGTTYSIGFGSVATGSSSGEKRRGKGSIRRVTPLYNLGSHALLQTVVTDAGTDEKIAKFSKKGTIEMMDFAMLEPFDLSAPPTISSPATTTTTTSSSALALIWSRGEEGTNDVQSPTGGLLSKLTKRMGLGKSAIRGNGGAGVGRSSRSLTTPISHASGGGSITKESNRSPTELRANVSPDPANTVVAPLGKLPRGYAFSANKFLRKDLVEAQRSTGMVVKFEWKRMEKRRVGARNRSRSKSLSWAEEAIAVGGRRKEGSQRTLTETMMMEGKSGAEASSPDIEEGRSRLKIPFDGRGSKRRSGDTTSMSDVSFGSSRVSGESERGVSLRGFKENEVSRNLLEEEEVEPEPEGQKDEEEEDSDLEDSDRPWSCTLYITHLNIKPHTQTSPPKRLSEAWSLPLATLIPAPHHPRLVANLSFSPSISYVRLGDLARISEEDLKDVVSVTALWIIAKEGLGGKVGGSKVATTGKGGRKGSFGAG</sequence>
<feature type="compositionally biased region" description="Low complexity" evidence="1">
    <location>
        <begin position="98"/>
        <end position="109"/>
    </location>
</feature>
<keyword evidence="3" id="KW-1185">Reference proteome</keyword>
<feature type="region of interest" description="Disordered" evidence="1">
    <location>
        <begin position="445"/>
        <end position="561"/>
    </location>
</feature>
<name>A0A238FHG8_9BASI</name>
<dbReference type="EMBL" id="FMSP01000017">
    <property type="protein sequence ID" value="SCV73252.1"/>
    <property type="molecule type" value="Genomic_DNA"/>
</dbReference>
<feature type="region of interest" description="Disordered" evidence="1">
    <location>
        <begin position="90"/>
        <end position="109"/>
    </location>
</feature>
<feature type="compositionally biased region" description="Basic and acidic residues" evidence="1">
    <location>
        <begin position="513"/>
        <end position="529"/>
    </location>
</feature>
<feature type="region of interest" description="Disordered" evidence="1">
    <location>
        <begin position="132"/>
        <end position="191"/>
    </location>
</feature>